<evidence type="ECO:0000313" key="2">
    <source>
        <dbReference type="EMBL" id="CAG6392335.1"/>
    </source>
</evidence>
<protein>
    <submittedName>
        <fullName evidence="2">Uncharacterized protein</fullName>
    </submittedName>
</protein>
<keyword evidence="3" id="KW-1185">Reference proteome</keyword>
<feature type="region of interest" description="Disordered" evidence="1">
    <location>
        <begin position="47"/>
        <end position="79"/>
    </location>
</feature>
<comment type="caution">
    <text evidence="2">The sequence shown here is derived from an EMBL/GenBank/DDBJ whole genome shotgun (WGS) entry which is preliminary data.</text>
</comment>
<gene>
    <name evidence="2" type="ORF">SCOCK_160117</name>
</gene>
<name>A0A9W4DLU3_9ACTN</name>
<evidence type="ECO:0000313" key="3">
    <source>
        <dbReference type="Proteomes" id="UP001152519"/>
    </source>
</evidence>
<dbReference type="Proteomes" id="UP001152519">
    <property type="component" value="Unassembled WGS sequence"/>
</dbReference>
<proteinExistence type="predicted"/>
<accession>A0A9W4DLU3</accession>
<feature type="region of interest" description="Disordered" evidence="1">
    <location>
        <begin position="1"/>
        <end position="26"/>
    </location>
</feature>
<dbReference type="AlphaFoldDB" id="A0A9W4DLU3"/>
<organism evidence="2 3">
    <name type="scientific">Actinacidiphila cocklensis</name>
    <dbReference type="NCBI Taxonomy" id="887465"/>
    <lineage>
        <taxon>Bacteria</taxon>
        <taxon>Bacillati</taxon>
        <taxon>Actinomycetota</taxon>
        <taxon>Actinomycetes</taxon>
        <taxon>Kitasatosporales</taxon>
        <taxon>Streptomycetaceae</taxon>
        <taxon>Actinacidiphila</taxon>
    </lineage>
</organism>
<evidence type="ECO:0000256" key="1">
    <source>
        <dbReference type="SAM" id="MobiDB-lite"/>
    </source>
</evidence>
<dbReference type="EMBL" id="CAJSLV010000044">
    <property type="protein sequence ID" value="CAG6392335.1"/>
    <property type="molecule type" value="Genomic_DNA"/>
</dbReference>
<reference evidence="2" key="1">
    <citation type="submission" date="2021-05" db="EMBL/GenBank/DDBJ databases">
        <authorList>
            <person name="Arsene-Ploetze F."/>
        </authorList>
    </citation>
    <scope>NUCLEOTIDE SEQUENCE</scope>
    <source>
        <strain evidence="2">DSM 42138</strain>
    </source>
</reference>
<sequence>MTNREIIRRPPTVTEPIPRGAGRGHRKAEELLLALVLAGRRGCLRHPCSGRLPATPPPSSLVVSGHPRAPSHGPQTAQS</sequence>